<dbReference type="EMBL" id="UINC01019010">
    <property type="protein sequence ID" value="SVA80270.1"/>
    <property type="molecule type" value="Genomic_DNA"/>
</dbReference>
<evidence type="ECO:0008006" key="2">
    <source>
        <dbReference type="Google" id="ProtNLM"/>
    </source>
</evidence>
<dbReference type="Gene3D" id="3.40.630.30">
    <property type="match status" value="1"/>
</dbReference>
<organism evidence="1">
    <name type="scientific">marine metagenome</name>
    <dbReference type="NCBI Taxonomy" id="408172"/>
    <lineage>
        <taxon>unclassified sequences</taxon>
        <taxon>metagenomes</taxon>
        <taxon>ecological metagenomes</taxon>
    </lineage>
</organism>
<dbReference type="AlphaFoldDB" id="A0A381YTI7"/>
<gene>
    <name evidence="1" type="ORF">METZ01_LOCUS133124</name>
</gene>
<protein>
    <recommendedName>
        <fullName evidence="2">N-acetyltransferase domain-containing protein</fullName>
    </recommendedName>
</protein>
<reference evidence="1" key="1">
    <citation type="submission" date="2018-05" db="EMBL/GenBank/DDBJ databases">
        <authorList>
            <person name="Lanie J.A."/>
            <person name="Ng W.-L."/>
            <person name="Kazmierczak K.M."/>
            <person name="Andrzejewski T.M."/>
            <person name="Davidsen T.M."/>
            <person name="Wayne K.J."/>
            <person name="Tettelin H."/>
            <person name="Glass J.I."/>
            <person name="Rusch D."/>
            <person name="Podicherti R."/>
            <person name="Tsui H.-C.T."/>
            <person name="Winkler M.E."/>
        </authorList>
    </citation>
    <scope>NUCLEOTIDE SEQUENCE</scope>
</reference>
<evidence type="ECO:0000313" key="1">
    <source>
        <dbReference type="EMBL" id="SVA80270.1"/>
    </source>
</evidence>
<accession>A0A381YTI7</accession>
<proteinExistence type="predicted"/>
<name>A0A381YTI7_9ZZZZ</name>
<sequence>MYSRPIVPEDFIVPEEFKDSEFTLKPLTIRDVIKDYDAVMSSVGHLKGLMDDSDWPDRLTIEENLVDLGWHQREFTERHSFAYTVLSPNDHGCIGCCYIYPSEKKEFEVQAFYWIRQDMLSDGLEERLGEVFKEWLRKEWPFKSIEFPGRD</sequence>